<gene>
    <name evidence="1" type="ORF">GCM10017559_60080</name>
</gene>
<organism evidence="1 2">
    <name type="scientific">Streptosporangium longisporum</name>
    <dbReference type="NCBI Taxonomy" id="46187"/>
    <lineage>
        <taxon>Bacteria</taxon>
        <taxon>Bacillati</taxon>
        <taxon>Actinomycetota</taxon>
        <taxon>Actinomycetes</taxon>
        <taxon>Streptosporangiales</taxon>
        <taxon>Streptosporangiaceae</taxon>
        <taxon>Streptosporangium</taxon>
    </lineage>
</organism>
<proteinExistence type="predicted"/>
<name>A0ABN3YDS7_9ACTN</name>
<evidence type="ECO:0000313" key="2">
    <source>
        <dbReference type="Proteomes" id="UP001499930"/>
    </source>
</evidence>
<dbReference type="EMBL" id="BAAAWD010000015">
    <property type="protein sequence ID" value="GAA3026173.1"/>
    <property type="molecule type" value="Genomic_DNA"/>
</dbReference>
<reference evidence="1 2" key="1">
    <citation type="journal article" date="2019" name="Int. J. Syst. Evol. Microbiol.">
        <title>The Global Catalogue of Microorganisms (GCM) 10K type strain sequencing project: providing services to taxonomists for standard genome sequencing and annotation.</title>
        <authorList>
            <consortium name="The Broad Institute Genomics Platform"/>
            <consortium name="The Broad Institute Genome Sequencing Center for Infectious Disease"/>
            <person name="Wu L."/>
            <person name="Ma J."/>
        </authorList>
    </citation>
    <scope>NUCLEOTIDE SEQUENCE [LARGE SCALE GENOMIC DNA]</scope>
    <source>
        <strain evidence="1 2">JCM 3106</strain>
    </source>
</reference>
<comment type="caution">
    <text evidence="1">The sequence shown here is derived from an EMBL/GenBank/DDBJ whole genome shotgun (WGS) entry which is preliminary data.</text>
</comment>
<protein>
    <submittedName>
        <fullName evidence="1">Uncharacterized protein</fullName>
    </submittedName>
</protein>
<keyword evidence="2" id="KW-1185">Reference proteome</keyword>
<sequence>MLVQVVEACGASVVTGQVTTDRGPVPEKAMVFTLTPVSVVLPVLTIAYE</sequence>
<dbReference type="Proteomes" id="UP001499930">
    <property type="component" value="Unassembled WGS sequence"/>
</dbReference>
<accession>A0ABN3YDS7</accession>
<evidence type="ECO:0000313" key="1">
    <source>
        <dbReference type="EMBL" id="GAA3026173.1"/>
    </source>
</evidence>